<feature type="transmembrane region" description="Helical" evidence="17">
    <location>
        <begin position="93"/>
        <end position="111"/>
    </location>
</feature>
<comment type="catalytic activity">
    <reaction evidence="12">
        <text>9-(9Z-octadecenoyloxy)-octadecanoate + H2O = 9-hydroxy-octadecanoate + (9Z)-octadecenoate + H(+)</text>
        <dbReference type="Rhea" id="RHEA:52048"/>
        <dbReference type="ChEBI" id="CHEBI:15377"/>
        <dbReference type="ChEBI" id="CHEBI:15378"/>
        <dbReference type="ChEBI" id="CHEBI:30823"/>
        <dbReference type="ChEBI" id="CHEBI:136282"/>
        <dbReference type="ChEBI" id="CHEBI:136286"/>
    </reaction>
    <physiologicalReaction direction="left-to-right" evidence="12">
        <dbReference type="Rhea" id="RHEA:52049"/>
    </physiologicalReaction>
</comment>
<evidence type="ECO:0000256" key="4">
    <source>
        <dbReference type="ARBA" id="ARBA00022692"/>
    </source>
</evidence>
<comment type="catalytic activity">
    <reaction evidence="13">
        <text>9-octadecanoyloxy-octadecanoate + H2O = 9-hydroxy-octadecanoate + octadecanoate + H(+)</text>
        <dbReference type="Rhea" id="RHEA:52096"/>
        <dbReference type="ChEBI" id="CHEBI:15377"/>
        <dbReference type="ChEBI" id="CHEBI:15378"/>
        <dbReference type="ChEBI" id="CHEBI:25629"/>
        <dbReference type="ChEBI" id="CHEBI:136286"/>
        <dbReference type="ChEBI" id="CHEBI:136373"/>
    </reaction>
    <physiologicalReaction direction="left-to-right" evidence="13">
        <dbReference type="Rhea" id="RHEA:52097"/>
    </physiologicalReaction>
</comment>
<dbReference type="PANTHER" id="PTHR10989:SF16">
    <property type="entry name" value="AT02829P-RELATED"/>
    <property type="match status" value="1"/>
</dbReference>
<accession>E4XDM4</accession>
<evidence type="ECO:0000313" key="18">
    <source>
        <dbReference type="EMBL" id="CBY19262.1"/>
    </source>
</evidence>
<dbReference type="GO" id="GO:0012505">
    <property type="term" value="C:endomembrane system"/>
    <property type="evidence" value="ECO:0007669"/>
    <property type="project" value="UniProtKB-SubCell"/>
</dbReference>
<dbReference type="PANTHER" id="PTHR10989">
    <property type="entry name" value="ANDROGEN-INDUCED PROTEIN 1-RELATED"/>
    <property type="match status" value="1"/>
</dbReference>
<keyword evidence="6 17" id="KW-0472">Membrane</keyword>
<gene>
    <name evidence="18" type="ORF">GSOID_T00008269001</name>
</gene>
<proteinExistence type="inferred from homology"/>
<protein>
    <submittedName>
        <fullName evidence="18">Uncharacterized protein</fullName>
    </submittedName>
</protein>
<dbReference type="Pfam" id="PF04750">
    <property type="entry name" value="Far-17a_AIG1"/>
    <property type="match status" value="1"/>
</dbReference>
<comment type="similarity">
    <text evidence="3">Belongs to the AIG1 family.</text>
</comment>
<keyword evidence="5 17" id="KW-1133">Transmembrane helix</keyword>
<evidence type="ECO:0000256" key="9">
    <source>
        <dbReference type="ARBA" id="ARBA00047863"/>
    </source>
</evidence>
<dbReference type="AlphaFoldDB" id="E4XDM4"/>
<evidence type="ECO:0000256" key="8">
    <source>
        <dbReference type="ARBA" id="ARBA00047427"/>
    </source>
</evidence>
<comment type="catalytic activity">
    <reaction evidence="9">
        <text>9-hexadecanoyloxy-octadecanoate + H2O = 9-hydroxy-octadecanoate + hexadecanoate + H(+)</text>
        <dbReference type="Rhea" id="RHEA:52052"/>
        <dbReference type="ChEBI" id="CHEBI:7896"/>
        <dbReference type="ChEBI" id="CHEBI:15377"/>
        <dbReference type="ChEBI" id="CHEBI:15378"/>
        <dbReference type="ChEBI" id="CHEBI:83670"/>
        <dbReference type="ChEBI" id="CHEBI:136286"/>
    </reaction>
    <physiologicalReaction direction="left-to-right" evidence="9">
        <dbReference type="Rhea" id="RHEA:52053"/>
    </physiologicalReaction>
</comment>
<evidence type="ECO:0000256" key="14">
    <source>
        <dbReference type="ARBA" id="ARBA00049296"/>
    </source>
</evidence>
<evidence type="ECO:0000256" key="6">
    <source>
        <dbReference type="ARBA" id="ARBA00023136"/>
    </source>
</evidence>
<keyword evidence="19" id="KW-1185">Reference proteome</keyword>
<organism evidence="18">
    <name type="scientific">Oikopleura dioica</name>
    <name type="common">Tunicate</name>
    <dbReference type="NCBI Taxonomy" id="34765"/>
    <lineage>
        <taxon>Eukaryota</taxon>
        <taxon>Metazoa</taxon>
        <taxon>Chordata</taxon>
        <taxon>Tunicata</taxon>
        <taxon>Appendicularia</taxon>
        <taxon>Copelata</taxon>
        <taxon>Oikopleuridae</taxon>
        <taxon>Oikopleura</taxon>
    </lineage>
</organism>
<evidence type="ECO:0000256" key="3">
    <source>
        <dbReference type="ARBA" id="ARBA00009300"/>
    </source>
</evidence>
<dbReference type="InterPro" id="IPR006838">
    <property type="entry name" value="ADTRP_AIG1"/>
</dbReference>
<dbReference type="EMBL" id="FN653039">
    <property type="protein sequence ID" value="CBY19262.1"/>
    <property type="molecule type" value="Genomic_DNA"/>
</dbReference>
<comment type="catalytic activity">
    <reaction evidence="7">
        <text>12-hexadecanoyloxy-octadecanoate + H2O = 12-hydroxyoctadecanoate + hexadecanoate + H(+)</text>
        <dbReference type="Rhea" id="RHEA:52056"/>
        <dbReference type="ChEBI" id="CHEBI:7896"/>
        <dbReference type="ChEBI" id="CHEBI:15377"/>
        <dbReference type="ChEBI" id="CHEBI:15378"/>
        <dbReference type="ChEBI" id="CHEBI:83677"/>
        <dbReference type="ChEBI" id="CHEBI:84201"/>
    </reaction>
    <physiologicalReaction direction="left-to-right" evidence="7">
        <dbReference type="Rhea" id="RHEA:52057"/>
    </physiologicalReaction>
</comment>
<comment type="catalytic activity">
    <reaction evidence="16">
        <text>12-(9Z-hexadecenoyloxy)-octadecanoate + H2O = 12-hydroxyoctadecanoate + (9Z)-hexadecenoate + H(+)</text>
        <dbReference type="Rhea" id="RHEA:52072"/>
        <dbReference type="ChEBI" id="CHEBI:15377"/>
        <dbReference type="ChEBI" id="CHEBI:15378"/>
        <dbReference type="ChEBI" id="CHEBI:32372"/>
        <dbReference type="ChEBI" id="CHEBI:84201"/>
        <dbReference type="ChEBI" id="CHEBI:136312"/>
    </reaction>
    <physiologicalReaction direction="left-to-right" evidence="16">
        <dbReference type="Rhea" id="RHEA:52073"/>
    </physiologicalReaction>
</comment>
<evidence type="ECO:0000256" key="7">
    <source>
        <dbReference type="ARBA" id="ARBA00047368"/>
    </source>
</evidence>
<feature type="transmembrane region" description="Helical" evidence="17">
    <location>
        <begin position="191"/>
        <end position="211"/>
    </location>
</feature>
<keyword evidence="4 17" id="KW-0812">Transmembrane</keyword>
<feature type="transmembrane region" description="Helical" evidence="17">
    <location>
        <begin position="9"/>
        <end position="31"/>
    </location>
</feature>
<evidence type="ECO:0000256" key="16">
    <source>
        <dbReference type="ARBA" id="ARBA00049428"/>
    </source>
</evidence>
<evidence type="ECO:0000256" key="17">
    <source>
        <dbReference type="SAM" id="Phobius"/>
    </source>
</evidence>
<evidence type="ECO:0000256" key="2">
    <source>
        <dbReference type="ARBA" id="ARBA00004127"/>
    </source>
</evidence>
<evidence type="ECO:0000256" key="13">
    <source>
        <dbReference type="ARBA" id="ARBA00049221"/>
    </source>
</evidence>
<evidence type="ECO:0000313" key="19">
    <source>
        <dbReference type="Proteomes" id="UP000001307"/>
    </source>
</evidence>
<comment type="catalytic activity">
    <reaction evidence="15">
        <text>13-(9Z-hexadecenoyloxy)-octadecanoate + H2O = 13-hydroxy-octadecanoate + (9Z)-hexadecenoate + H(+)</text>
        <dbReference type="Rhea" id="RHEA:52076"/>
        <dbReference type="ChEBI" id="CHEBI:15377"/>
        <dbReference type="ChEBI" id="CHEBI:15378"/>
        <dbReference type="ChEBI" id="CHEBI:32372"/>
        <dbReference type="ChEBI" id="CHEBI:136304"/>
        <dbReference type="ChEBI" id="CHEBI:136315"/>
    </reaction>
    <physiologicalReaction direction="left-to-right" evidence="15">
        <dbReference type="Rhea" id="RHEA:52077"/>
    </physiologicalReaction>
</comment>
<reference evidence="18" key="1">
    <citation type="journal article" date="2010" name="Science">
        <title>Plasticity of animal genome architecture unmasked by rapid evolution of a pelagic tunicate.</title>
        <authorList>
            <person name="Denoeud F."/>
            <person name="Henriet S."/>
            <person name="Mungpakdee S."/>
            <person name="Aury J.M."/>
            <person name="Da Silva C."/>
            <person name="Brinkmann H."/>
            <person name="Mikhaleva J."/>
            <person name="Olsen L.C."/>
            <person name="Jubin C."/>
            <person name="Canestro C."/>
            <person name="Bouquet J.M."/>
            <person name="Danks G."/>
            <person name="Poulain J."/>
            <person name="Campsteijn C."/>
            <person name="Adamski M."/>
            <person name="Cross I."/>
            <person name="Yadetie F."/>
            <person name="Muffato M."/>
            <person name="Louis A."/>
            <person name="Butcher S."/>
            <person name="Tsagkogeorga G."/>
            <person name="Konrad A."/>
            <person name="Singh S."/>
            <person name="Jensen M.F."/>
            <person name="Cong E.H."/>
            <person name="Eikeseth-Otteraa H."/>
            <person name="Noel B."/>
            <person name="Anthouard V."/>
            <person name="Porcel B.M."/>
            <person name="Kachouri-Lafond R."/>
            <person name="Nishino A."/>
            <person name="Ugolini M."/>
            <person name="Chourrout P."/>
            <person name="Nishida H."/>
            <person name="Aasland R."/>
            <person name="Huzurbazar S."/>
            <person name="Westhof E."/>
            <person name="Delsuc F."/>
            <person name="Lehrach H."/>
            <person name="Reinhardt R."/>
            <person name="Weissenbach J."/>
            <person name="Roy S.W."/>
            <person name="Artiguenave F."/>
            <person name="Postlethwait J.H."/>
            <person name="Manak J.R."/>
            <person name="Thompson E.M."/>
            <person name="Jaillon O."/>
            <person name="Du Pasquier L."/>
            <person name="Boudinot P."/>
            <person name="Liberles D.A."/>
            <person name="Volff J.N."/>
            <person name="Philippe H."/>
            <person name="Lenhard B."/>
            <person name="Roest Crollius H."/>
            <person name="Wincker P."/>
            <person name="Chourrout D."/>
        </authorList>
    </citation>
    <scope>NUCLEOTIDE SEQUENCE [LARGE SCALE GENOMIC DNA]</scope>
</reference>
<comment type="catalytic activity">
    <reaction evidence="8">
        <text>13-octadecanoyloxy-octadecanoate + H2O = 13-hydroxy-octadecanoate + octadecanoate + H(+)</text>
        <dbReference type="Rhea" id="RHEA:52084"/>
        <dbReference type="ChEBI" id="CHEBI:15377"/>
        <dbReference type="ChEBI" id="CHEBI:15378"/>
        <dbReference type="ChEBI" id="CHEBI:25629"/>
        <dbReference type="ChEBI" id="CHEBI:136304"/>
        <dbReference type="ChEBI" id="CHEBI:136335"/>
    </reaction>
    <physiologicalReaction direction="left-to-right" evidence="8">
        <dbReference type="Rhea" id="RHEA:52085"/>
    </physiologicalReaction>
</comment>
<feature type="transmembrane region" description="Helical" evidence="17">
    <location>
        <begin position="162"/>
        <end position="185"/>
    </location>
</feature>
<dbReference type="GO" id="GO:0016020">
    <property type="term" value="C:membrane"/>
    <property type="evidence" value="ECO:0007669"/>
    <property type="project" value="InterPro"/>
</dbReference>
<comment type="catalytic activity">
    <reaction evidence="14">
        <text>13-(9Z-octadecenoyloxy)-octadecanoate + H2O = 13-hydroxy-octadecanoate + (9Z)-octadecenoate + H(+)</text>
        <dbReference type="Rhea" id="RHEA:52064"/>
        <dbReference type="ChEBI" id="CHEBI:15377"/>
        <dbReference type="ChEBI" id="CHEBI:15378"/>
        <dbReference type="ChEBI" id="CHEBI:30823"/>
        <dbReference type="ChEBI" id="CHEBI:136303"/>
        <dbReference type="ChEBI" id="CHEBI:136304"/>
    </reaction>
    <physiologicalReaction direction="left-to-right" evidence="14">
        <dbReference type="Rhea" id="RHEA:52065"/>
    </physiologicalReaction>
</comment>
<evidence type="ECO:0000256" key="12">
    <source>
        <dbReference type="ARBA" id="ARBA00048800"/>
    </source>
</evidence>
<dbReference type="Proteomes" id="UP000001307">
    <property type="component" value="Unassembled WGS sequence"/>
</dbReference>
<evidence type="ECO:0000256" key="1">
    <source>
        <dbReference type="ARBA" id="ARBA00000923"/>
    </source>
</evidence>
<comment type="catalytic activity">
    <reaction evidence="10">
        <text>12-octadecanoyloxy-octadecanoate + H2O = 12-hydroxyoctadecanoate + octadecanoate + H(+)</text>
        <dbReference type="Rhea" id="RHEA:52080"/>
        <dbReference type="ChEBI" id="CHEBI:15377"/>
        <dbReference type="ChEBI" id="CHEBI:15378"/>
        <dbReference type="ChEBI" id="CHEBI:25629"/>
        <dbReference type="ChEBI" id="CHEBI:84201"/>
        <dbReference type="ChEBI" id="CHEBI:136330"/>
    </reaction>
    <physiologicalReaction direction="left-to-right" evidence="10">
        <dbReference type="Rhea" id="RHEA:52081"/>
    </physiologicalReaction>
</comment>
<sequence>MQRVSFFRWIYLLMTNSFRFGWLCLLVKMWFDQKTVNEIVPEEYNIVKQHAIGRYIFLTHLNQVAHKVAFFALLCADLGFLKWEKASKLFQSFVIPQTTTIFVIYWAMFMKDPSLVRNPKTIEYIPENLDFLLHTAIVPAMVNELIMGRHQIKIRRSMKDSFIFLSTYCIVCISYNVSTGIWPYGFLEKLGLYKAFSILTPLYFIISFAIVPEKPTPETCKTD</sequence>
<dbReference type="InParanoid" id="E4XDM4"/>
<evidence type="ECO:0000256" key="11">
    <source>
        <dbReference type="ARBA" id="ARBA00048701"/>
    </source>
</evidence>
<evidence type="ECO:0000256" key="5">
    <source>
        <dbReference type="ARBA" id="ARBA00022989"/>
    </source>
</evidence>
<name>E4XDM4_OIKDI</name>
<comment type="catalytic activity">
    <reaction evidence="1">
        <text>9-(9Z-hexadecenoyloxy)-octadecanoate + H2O = (9Z)-hexadecenoate + 9-hydroxy-octadecanoate + H(+)</text>
        <dbReference type="Rhea" id="RHEA:52068"/>
        <dbReference type="ChEBI" id="CHEBI:15377"/>
        <dbReference type="ChEBI" id="CHEBI:15378"/>
        <dbReference type="ChEBI" id="CHEBI:32372"/>
        <dbReference type="ChEBI" id="CHEBI:136286"/>
        <dbReference type="ChEBI" id="CHEBI:136309"/>
    </reaction>
    <physiologicalReaction direction="left-to-right" evidence="1">
        <dbReference type="Rhea" id="RHEA:52069"/>
    </physiologicalReaction>
</comment>
<comment type="subcellular location">
    <subcellularLocation>
        <location evidence="2">Endomembrane system</location>
        <topology evidence="2">Multi-pass membrane protein</topology>
    </subcellularLocation>
</comment>
<dbReference type="OrthoDB" id="1898221at2759"/>
<evidence type="ECO:0000256" key="10">
    <source>
        <dbReference type="ARBA" id="ARBA00048680"/>
    </source>
</evidence>
<comment type="catalytic activity">
    <reaction evidence="11">
        <text>12-(9Z-octadecenoyloxy)-octadecanoate + H2O = 12-hydroxyoctadecanoate + (9Z)-octadecenoate + H(+)</text>
        <dbReference type="Rhea" id="RHEA:52060"/>
        <dbReference type="ChEBI" id="CHEBI:15377"/>
        <dbReference type="ChEBI" id="CHEBI:15378"/>
        <dbReference type="ChEBI" id="CHEBI:30823"/>
        <dbReference type="ChEBI" id="CHEBI:84201"/>
        <dbReference type="ChEBI" id="CHEBI:136302"/>
    </reaction>
    <physiologicalReaction direction="left-to-right" evidence="11">
        <dbReference type="Rhea" id="RHEA:52061"/>
    </physiologicalReaction>
</comment>
<evidence type="ECO:0000256" key="15">
    <source>
        <dbReference type="ARBA" id="ARBA00049322"/>
    </source>
</evidence>